<proteinExistence type="predicted"/>
<keyword evidence="5" id="KW-1185">Reference proteome</keyword>
<organism evidence="4 5">
    <name type="scientific">Naasia aerilata</name>
    <dbReference type="NCBI Taxonomy" id="1162966"/>
    <lineage>
        <taxon>Bacteria</taxon>
        <taxon>Bacillati</taxon>
        <taxon>Actinomycetota</taxon>
        <taxon>Actinomycetes</taxon>
        <taxon>Micrococcales</taxon>
        <taxon>Microbacteriaceae</taxon>
        <taxon>Naasia</taxon>
    </lineage>
</organism>
<feature type="compositionally biased region" description="Basic and acidic residues" evidence="1">
    <location>
        <begin position="567"/>
        <end position="580"/>
    </location>
</feature>
<dbReference type="PROSITE" id="PS50093">
    <property type="entry name" value="PKD"/>
    <property type="match status" value="1"/>
</dbReference>
<dbReference type="SMART" id="SM00089">
    <property type="entry name" value="PKD"/>
    <property type="match status" value="1"/>
</dbReference>
<feature type="signal peptide" evidence="2">
    <location>
        <begin position="1"/>
        <end position="29"/>
    </location>
</feature>
<dbReference type="InterPro" id="IPR022409">
    <property type="entry name" value="PKD/Chitinase_dom"/>
</dbReference>
<feature type="domain" description="PKD" evidence="3">
    <location>
        <begin position="332"/>
        <end position="414"/>
    </location>
</feature>
<evidence type="ECO:0000313" key="4">
    <source>
        <dbReference type="EMBL" id="BDZ45974.1"/>
    </source>
</evidence>
<dbReference type="InterPro" id="IPR029052">
    <property type="entry name" value="Metallo-depent_PP-like"/>
</dbReference>
<feature type="compositionally biased region" description="Pro residues" evidence="1">
    <location>
        <begin position="418"/>
        <end position="427"/>
    </location>
</feature>
<name>A0ABN6XM01_9MICO</name>
<dbReference type="SUPFAM" id="SSF56300">
    <property type="entry name" value="Metallo-dependent phosphatases"/>
    <property type="match status" value="1"/>
</dbReference>
<dbReference type="RefSeq" id="WP_286276083.1">
    <property type="nucleotide sequence ID" value="NZ_AP027731.1"/>
</dbReference>
<feature type="chain" id="PRO_5045200949" description="PKD domain-containing protein" evidence="2">
    <location>
        <begin position="30"/>
        <end position="757"/>
    </location>
</feature>
<dbReference type="CDD" id="cd00146">
    <property type="entry name" value="PKD"/>
    <property type="match status" value="1"/>
</dbReference>
<gene>
    <name evidence="4" type="ORF">GCM10025866_18830</name>
</gene>
<dbReference type="Proteomes" id="UP001321498">
    <property type="component" value="Chromosome"/>
</dbReference>
<feature type="region of interest" description="Disordered" evidence="1">
    <location>
        <begin position="411"/>
        <end position="474"/>
    </location>
</feature>
<dbReference type="Pfam" id="PF18911">
    <property type="entry name" value="PKD_4"/>
    <property type="match status" value="1"/>
</dbReference>
<reference evidence="5" key="1">
    <citation type="journal article" date="2019" name="Int. J. Syst. Evol. Microbiol.">
        <title>The Global Catalogue of Microorganisms (GCM) 10K type strain sequencing project: providing services to taxonomists for standard genome sequencing and annotation.</title>
        <authorList>
            <consortium name="The Broad Institute Genomics Platform"/>
            <consortium name="The Broad Institute Genome Sequencing Center for Infectious Disease"/>
            <person name="Wu L."/>
            <person name="Ma J."/>
        </authorList>
    </citation>
    <scope>NUCLEOTIDE SEQUENCE [LARGE SCALE GENOMIC DNA]</scope>
    <source>
        <strain evidence="5">NBRC 108725</strain>
    </source>
</reference>
<evidence type="ECO:0000256" key="1">
    <source>
        <dbReference type="SAM" id="MobiDB-lite"/>
    </source>
</evidence>
<feature type="region of interest" description="Disordered" evidence="1">
    <location>
        <begin position="497"/>
        <end position="582"/>
    </location>
</feature>
<evidence type="ECO:0000313" key="5">
    <source>
        <dbReference type="Proteomes" id="UP001321498"/>
    </source>
</evidence>
<dbReference type="EMBL" id="AP027731">
    <property type="protein sequence ID" value="BDZ45974.1"/>
    <property type="molecule type" value="Genomic_DNA"/>
</dbReference>
<feature type="compositionally biased region" description="Basic and acidic residues" evidence="1">
    <location>
        <begin position="537"/>
        <end position="556"/>
    </location>
</feature>
<dbReference type="PROSITE" id="PS51318">
    <property type="entry name" value="TAT"/>
    <property type="match status" value="1"/>
</dbReference>
<protein>
    <recommendedName>
        <fullName evidence="3">PKD domain-containing protein</fullName>
    </recommendedName>
</protein>
<dbReference type="InterPro" id="IPR000601">
    <property type="entry name" value="PKD_dom"/>
</dbReference>
<keyword evidence="2" id="KW-0732">Signal</keyword>
<feature type="compositionally biased region" description="Basic residues" evidence="1">
    <location>
        <begin position="456"/>
        <end position="466"/>
    </location>
</feature>
<dbReference type="Gene3D" id="2.60.40.10">
    <property type="entry name" value="Immunoglobulins"/>
    <property type="match status" value="1"/>
</dbReference>
<dbReference type="SUPFAM" id="SSF49299">
    <property type="entry name" value="PKD domain"/>
    <property type="match status" value="1"/>
</dbReference>
<evidence type="ECO:0000259" key="3">
    <source>
        <dbReference type="PROSITE" id="PS50093"/>
    </source>
</evidence>
<evidence type="ECO:0000256" key="2">
    <source>
        <dbReference type="SAM" id="SignalP"/>
    </source>
</evidence>
<accession>A0ABN6XM01</accession>
<dbReference type="InterPro" id="IPR006311">
    <property type="entry name" value="TAT_signal"/>
</dbReference>
<dbReference type="InterPro" id="IPR035986">
    <property type="entry name" value="PKD_dom_sf"/>
</dbReference>
<sequence length="757" mass="79711">MAPFRRALALTASLAAAAAALGAAPPASAADPFAFTVIGDVPYGTTQTSQFPSLIDQINADPNVQLVSHLGDISSPLNCSTSYYSAIKALFDRFLDPMVYTPGDNEWTDCSRAATGAGNPLDRLAAVRAVFFPQPGTSLGQAPIAVAAQAGYPENVRFDQAGLSFAAVHAVGSLNDLAVWSGSTSVGTAQRAEEQARVGADVQLIHDTFAQAGSSGSRAVVLITQADMFISGQSSTYKSAFQAIVQAIAADSRAFGKPVFLINGDTHSYKSDKPLTSSSWQSYYATAAVPNLSRITIQGGTSEWTKFTVVDTSAVLSWQRVKFGATPPPPPANTAPSAAFTSSAAGLTATVDGSGSRDGDGTVTGYSWDFGDGGTGTGVMATHEYAAAGVYPVTLSVTDDDGATAAITQSVVVTDDSTPPPPSPAVHPRPGRLRQDRRGRLGRCGGRRRMDDAEHRRKLRSRRQRRAPHDAVGIGAVRLSDRRLVVGDRRARHRLVPPACERQRVRRRRRTPGGIRLLPRASRRQHQRRGAVAAPPRNDRADHGDGAGPQRGERRAAPGAGPGHGHLAHDDPGEGLEEGHGGAIRLAGDHDRQHVGAADRRTHRPVRLLQQRREPCEPRHLVRRPPRDGSSVIRPRSARLLPGRCLAGFSQKTVAGVPRPLIWSRRAVYPNGAGTIGYPPCALTCTRGPPMSVGRSRRAVSAVTITSLLGAGLVFVAASPASAEPGGVVISEINYHAPNFAADGVTPSTTSATSSSS</sequence>
<dbReference type="InterPro" id="IPR013783">
    <property type="entry name" value="Ig-like_fold"/>
</dbReference>